<dbReference type="EMBL" id="JAIOIV010000054">
    <property type="protein sequence ID" value="MBZ0155903.1"/>
    <property type="molecule type" value="Genomic_DNA"/>
</dbReference>
<dbReference type="InterPro" id="IPR002942">
    <property type="entry name" value="S4_RNA-bd"/>
</dbReference>
<dbReference type="CDD" id="cd00165">
    <property type="entry name" value="S4"/>
    <property type="match status" value="1"/>
</dbReference>
<evidence type="ECO:0000256" key="8">
    <source>
        <dbReference type="RuleBase" id="RU003699"/>
    </source>
</evidence>
<comment type="subunit">
    <text evidence="7">Part of the 30S ribosomal subunit. Contacts protein S5. The interaction surface between S4 and S5 is involved in control of translational fidelity.</text>
</comment>
<dbReference type="GO" id="GO:0019843">
    <property type="term" value="F:rRNA binding"/>
    <property type="evidence" value="ECO:0007669"/>
    <property type="project" value="UniProtKB-UniRule"/>
</dbReference>
<evidence type="ECO:0000256" key="4">
    <source>
        <dbReference type="ARBA" id="ARBA00022980"/>
    </source>
</evidence>
<comment type="similarity">
    <text evidence="1 7 8">Belongs to the universal ribosomal protein uS4 family.</text>
</comment>
<dbReference type="InterPro" id="IPR001912">
    <property type="entry name" value="Ribosomal_uS4_N"/>
</dbReference>
<dbReference type="PROSITE" id="PS50889">
    <property type="entry name" value="S4"/>
    <property type="match status" value="1"/>
</dbReference>
<reference evidence="11" key="2">
    <citation type="submission" date="2021-08" db="EMBL/GenBank/DDBJ databases">
        <authorList>
            <person name="Dalcin Martins P."/>
        </authorList>
    </citation>
    <scope>NUCLEOTIDE SEQUENCE</scope>
    <source>
        <strain evidence="11">MAG_39</strain>
    </source>
</reference>
<dbReference type="PANTHER" id="PTHR11831">
    <property type="entry name" value="30S 40S RIBOSOMAL PROTEIN"/>
    <property type="match status" value="1"/>
</dbReference>
<dbReference type="InterPro" id="IPR036986">
    <property type="entry name" value="S4_RNA-bd_sf"/>
</dbReference>
<comment type="function">
    <text evidence="7">With S5 and S12 plays an important role in translational accuracy.</text>
</comment>
<dbReference type="GO" id="GO:0003735">
    <property type="term" value="F:structural constituent of ribosome"/>
    <property type="evidence" value="ECO:0007669"/>
    <property type="project" value="InterPro"/>
</dbReference>
<evidence type="ECO:0000313" key="11">
    <source>
        <dbReference type="EMBL" id="MBZ0155903.1"/>
    </source>
</evidence>
<dbReference type="GO" id="GO:0006412">
    <property type="term" value="P:translation"/>
    <property type="evidence" value="ECO:0007669"/>
    <property type="project" value="UniProtKB-UniRule"/>
</dbReference>
<feature type="domain" description="Small ribosomal subunit protein uS4 N-terminal" evidence="10">
    <location>
        <begin position="3"/>
        <end position="92"/>
    </location>
</feature>
<sequence length="199" mass="22525">MCARRFSKHKVSRRFGVDIYGTGGASLQRRINVPPGGIRLKKGRLSDYGVRLREKQKVKFTYGISEKQFRRYFSMAQSAEGPTGQALLEILETRLDNVVYRLGFARSRPMARHLVSTGHVRVNGQQVTIPSYLVSPGESITLSERALRIPDVQFEMQARQPSLSWLSRTDGVGRMTGPPHRAEIDADINESLIVEFYSR</sequence>
<dbReference type="Pfam" id="PF01479">
    <property type="entry name" value="S4"/>
    <property type="match status" value="1"/>
</dbReference>
<dbReference type="SMART" id="SM00363">
    <property type="entry name" value="S4"/>
    <property type="match status" value="1"/>
</dbReference>
<proteinExistence type="inferred from homology"/>
<dbReference type="Gene3D" id="1.10.1050.10">
    <property type="entry name" value="Ribosomal Protein S4 Delta 41, Chain A, domain 1"/>
    <property type="match status" value="1"/>
</dbReference>
<keyword evidence="2 7" id="KW-0699">rRNA-binding</keyword>
<dbReference type="PROSITE" id="PS00632">
    <property type="entry name" value="RIBOSOMAL_S4"/>
    <property type="match status" value="1"/>
</dbReference>
<accession>A0A953J5A8</accession>
<dbReference type="InterPro" id="IPR022801">
    <property type="entry name" value="Ribosomal_uS4"/>
</dbReference>
<dbReference type="GO" id="GO:0015935">
    <property type="term" value="C:small ribosomal subunit"/>
    <property type="evidence" value="ECO:0007669"/>
    <property type="project" value="InterPro"/>
</dbReference>
<dbReference type="InterPro" id="IPR005709">
    <property type="entry name" value="Ribosomal_uS4_bac-type"/>
</dbReference>
<keyword evidence="5 7" id="KW-0687">Ribonucleoprotein</keyword>
<dbReference type="InterPro" id="IPR018079">
    <property type="entry name" value="Ribosomal_uS4_CS"/>
</dbReference>
<dbReference type="PANTHER" id="PTHR11831:SF4">
    <property type="entry name" value="SMALL RIBOSOMAL SUBUNIT PROTEIN US4M"/>
    <property type="match status" value="1"/>
</dbReference>
<organism evidence="11 12">
    <name type="scientific">Candidatus Nitrobium versatile</name>
    <dbReference type="NCBI Taxonomy" id="2884831"/>
    <lineage>
        <taxon>Bacteria</taxon>
        <taxon>Pseudomonadati</taxon>
        <taxon>Nitrospirota</taxon>
        <taxon>Nitrospiria</taxon>
        <taxon>Nitrospirales</taxon>
        <taxon>Nitrospiraceae</taxon>
        <taxon>Candidatus Nitrobium</taxon>
    </lineage>
</organism>
<dbReference type="Proteomes" id="UP000705867">
    <property type="component" value="Unassembled WGS sequence"/>
</dbReference>
<evidence type="ECO:0000256" key="5">
    <source>
        <dbReference type="ARBA" id="ARBA00023274"/>
    </source>
</evidence>
<name>A0A953J5A8_9BACT</name>
<keyword evidence="4 7" id="KW-0689">Ribosomal protein</keyword>
<dbReference type="Gene3D" id="3.10.290.10">
    <property type="entry name" value="RNA-binding S4 domain"/>
    <property type="match status" value="1"/>
</dbReference>
<dbReference type="FunFam" id="3.10.290.10:FF:000001">
    <property type="entry name" value="30S ribosomal protein S4"/>
    <property type="match status" value="1"/>
</dbReference>
<dbReference type="GO" id="GO:0042274">
    <property type="term" value="P:ribosomal small subunit biogenesis"/>
    <property type="evidence" value="ECO:0007669"/>
    <property type="project" value="TreeGrafter"/>
</dbReference>
<dbReference type="HAMAP" id="MF_01306_B">
    <property type="entry name" value="Ribosomal_uS4_B"/>
    <property type="match status" value="1"/>
</dbReference>
<evidence type="ECO:0000256" key="2">
    <source>
        <dbReference type="ARBA" id="ARBA00022730"/>
    </source>
</evidence>
<evidence type="ECO:0000256" key="7">
    <source>
        <dbReference type="HAMAP-Rule" id="MF_01306"/>
    </source>
</evidence>
<evidence type="ECO:0000259" key="9">
    <source>
        <dbReference type="SMART" id="SM00363"/>
    </source>
</evidence>
<dbReference type="NCBIfam" id="NF003717">
    <property type="entry name" value="PRK05327.1"/>
    <property type="match status" value="1"/>
</dbReference>
<evidence type="ECO:0000259" key="10">
    <source>
        <dbReference type="SMART" id="SM01390"/>
    </source>
</evidence>
<comment type="caution">
    <text evidence="11">The sequence shown here is derived from an EMBL/GenBank/DDBJ whole genome shotgun (WGS) entry which is preliminary data.</text>
</comment>
<reference evidence="11" key="1">
    <citation type="journal article" date="2021" name="bioRxiv">
        <title>Unraveling nitrogen, sulfur and carbon metabolic pathways and microbial community transcriptional responses to substrate deprivation and toxicity stresses in a bioreactor mimicking anoxic brackish coastal sediment conditions.</title>
        <authorList>
            <person name="Martins P.D."/>
            <person name="Echeveste M.J."/>
            <person name="Arshad A."/>
            <person name="Kurth J."/>
            <person name="Ouboter H."/>
            <person name="Jetten M.S.M."/>
            <person name="Welte C.U."/>
        </authorList>
    </citation>
    <scope>NUCLEOTIDE SEQUENCE</scope>
    <source>
        <strain evidence="11">MAG_39</strain>
    </source>
</reference>
<dbReference type="NCBIfam" id="TIGR01017">
    <property type="entry name" value="rpsD_bact"/>
    <property type="match status" value="1"/>
</dbReference>
<evidence type="ECO:0000256" key="1">
    <source>
        <dbReference type="ARBA" id="ARBA00007465"/>
    </source>
</evidence>
<gene>
    <name evidence="7 11" type="primary">rpsD</name>
    <name evidence="11" type="ORF">K8I29_06770</name>
</gene>
<evidence type="ECO:0000256" key="6">
    <source>
        <dbReference type="ARBA" id="ARBA00035254"/>
    </source>
</evidence>
<comment type="function">
    <text evidence="7">One of the primary rRNA binding proteins, it binds directly to 16S rRNA where it nucleates assembly of the body of the 30S subunit.</text>
</comment>
<evidence type="ECO:0000256" key="3">
    <source>
        <dbReference type="ARBA" id="ARBA00022884"/>
    </source>
</evidence>
<evidence type="ECO:0000313" key="12">
    <source>
        <dbReference type="Proteomes" id="UP000705867"/>
    </source>
</evidence>
<dbReference type="Pfam" id="PF00163">
    <property type="entry name" value="Ribosomal_S4"/>
    <property type="match status" value="1"/>
</dbReference>
<dbReference type="SMART" id="SM01390">
    <property type="entry name" value="Ribosomal_S4"/>
    <property type="match status" value="1"/>
</dbReference>
<protein>
    <recommendedName>
        <fullName evidence="6 7">Small ribosomal subunit protein uS4</fullName>
    </recommendedName>
</protein>
<keyword evidence="3 7" id="KW-0694">RNA-binding</keyword>
<dbReference type="SUPFAM" id="SSF55174">
    <property type="entry name" value="Alpha-L RNA-binding motif"/>
    <property type="match status" value="1"/>
</dbReference>
<feature type="domain" description="RNA-binding S4" evidence="9">
    <location>
        <begin position="93"/>
        <end position="154"/>
    </location>
</feature>
<dbReference type="AlphaFoldDB" id="A0A953J5A8"/>